<comment type="cofactor">
    <cofactor evidence="5">
        <name>Cu(2+)</name>
        <dbReference type="ChEBI" id="CHEBI:29036"/>
    </cofactor>
    <text evidence="5">The crystal structure with reduced Cu(1+) has also been determined.</text>
</comment>
<keyword evidence="2 5" id="KW-0479">Metal-binding</keyword>
<protein>
    <recommendedName>
        <fullName evidence="6">Blue (type 1) copper domain-containing protein</fullName>
    </recommendedName>
</protein>
<evidence type="ECO:0000256" key="3">
    <source>
        <dbReference type="ARBA" id="ARBA00022982"/>
    </source>
</evidence>
<dbReference type="InterPro" id="IPR028871">
    <property type="entry name" value="BlueCu_1_BS"/>
</dbReference>
<accession>A0A1B1TAX5</accession>
<dbReference type="Pfam" id="PF00127">
    <property type="entry name" value="Copper-bind"/>
    <property type="match status" value="1"/>
</dbReference>
<evidence type="ECO:0000256" key="2">
    <source>
        <dbReference type="ARBA" id="ARBA00022723"/>
    </source>
</evidence>
<feature type="binding site" evidence="5">
    <location>
        <position position="71"/>
    </location>
    <ligand>
        <name>Cu cation</name>
        <dbReference type="ChEBI" id="CHEBI:23378"/>
    </ligand>
</feature>
<organism evidence="7">
    <name type="scientific">uncultured Poseidoniia archaeon</name>
    <dbReference type="NCBI Taxonomy" id="1697135"/>
    <lineage>
        <taxon>Archaea</taxon>
        <taxon>Methanobacteriati</taxon>
        <taxon>Thermoplasmatota</taxon>
        <taxon>Candidatus Poseidoniia</taxon>
        <taxon>environmental samples</taxon>
    </lineage>
</organism>
<dbReference type="InterPro" id="IPR000923">
    <property type="entry name" value="BlueCu_1"/>
</dbReference>
<dbReference type="InterPro" id="IPR008972">
    <property type="entry name" value="Cupredoxin"/>
</dbReference>
<feature type="domain" description="Blue (type 1) copper" evidence="6">
    <location>
        <begin position="37"/>
        <end position="122"/>
    </location>
</feature>
<dbReference type="Gene3D" id="2.60.40.420">
    <property type="entry name" value="Cupredoxins - blue copper proteins"/>
    <property type="match status" value="1"/>
</dbReference>
<reference evidence="7" key="2">
    <citation type="journal article" date="2015" name="ISME J.">
        <title>A new class of marine Euryarchaeota group II from the Mediterranean deep chlorophyll maximum.</title>
        <authorList>
            <person name="Martin-Cuadrado A.B."/>
            <person name="Garcia-Heredia I."/>
            <person name="Molto A.G."/>
            <person name="Lopez-Ubeda R."/>
            <person name="Kimes N."/>
            <person name="Lopez-Garcia P."/>
            <person name="Moreira D."/>
            <person name="Rodriguez-Valera F."/>
        </authorList>
    </citation>
    <scope>NUCLEOTIDE SEQUENCE</scope>
</reference>
<name>A0A1B1TAX5_9ARCH</name>
<sequence>MRFNLVTIFILVSLAPFWGVEASFSERDNSNFQSEKVVTVDSTNFRFSPSEVTIDEGQSVRFFWSGELLGHNAVEENGLFDSGEPETDVDYSYKFEIGSNGTYKYVCEPHEQMGMIGTIIVNPISIEEDETEEIQTEDALPGFVFYNVILTLIIAAKMQKR</sequence>
<dbReference type="GO" id="GO:0005507">
    <property type="term" value="F:copper ion binding"/>
    <property type="evidence" value="ECO:0007669"/>
    <property type="project" value="InterPro"/>
</dbReference>
<keyword evidence="4 5" id="KW-0186">Copper</keyword>
<evidence type="ECO:0000256" key="1">
    <source>
        <dbReference type="ARBA" id="ARBA00022448"/>
    </source>
</evidence>
<dbReference type="EMBL" id="KP211832">
    <property type="protein sequence ID" value="ANV79442.1"/>
    <property type="molecule type" value="Genomic_DNA"/>
</dbReference>
<dbReference type="InterPro" id="IPR002387">
    <property type="entry name" value="Plastocyanin"/>
</dbReference>
<evidence type="ECO:0000256" key="5">
    <source>
        <dbReference type="PIRSR" id="PIRSR602387-1"/>
    </source>
</evidence>
<feature type="binding site" evidence="5">
    <location>
        <position position="115"/>
    </location>
    <ligand>
        <name>Cu cation</name>
        <dbReference type="ChEBI" id="CHEBI:23378"/>
    </ligand>
</feature>
<feature type="binding site" evidence="5">
    <location>
        <position position="110"/>
    </location>
    <ligand>
        <name>Cu cation</name>
        <dbReference type="ChEBI" id="CHEBI:23378"/>
    </ligand>
</feature>
<dbReference type="PROSITE" id="PS00196">
    <property type="entry name" value="COPPER_BLUE"/>
    <property type="match status" value="1"/>
</dbReference>
<keyword evidence="3" id="KW-0249">Electron transport</keyword>
<keyword evidence="1" id="KW-0813">Transport</keyword>
<feature type="binding site" evidence="5">
    <location>
        <position position="107"/>
    </location>
    <ligand>
        <name>Cu cation</name>
        <dbReference type="ChEBI" id="CHEBI:23378"/>
    </ligand>
</feature>
<reference evidence="7" key="1">
    <citation type="submission" date="2014-11" db="EMBL/GenBank/DDBJ databases">
        <authorList>
            <person name="Zhu J."/>
            <person name="Qi W."/>
            <person name="Song R."/>
        </authorList>
    </citation>
    <scope>NUCLEOTIDE SEQUENCE</scope>
</reference>
<dbReference type="AlphaFoldDB" id="A0A1B1TAX5"/>
<dbReference type="SUPFAM" id="SSF49503">
    <property type="entry name" value="Cupredoxins"/>
    <property type="match status" value="1"/>
</dbReference>
<evidence type="ECO:0000256" key="4">
    <source>
        <dbReference type="ARBA" id="ARBA00023008"/>
    </source>
</evidence>
<dbReference type="GO" id="GO:0009055">
    <property type="term" value="F:electron transfer activity"/>
    <property type="evidence" value="ECO:0007669"/>
    <property type="project" value="InterPro"/>
</dbReference>
<evidence type="ECO:0000259" key="6">
    <source>
        <dbReference type="Pfam" id="PF00127"/>
    </source>
</evidence>
<proteinExistence type="predicted"/>
<evidence type="ECO:0000313" key="7">
    <source>
        <dbReference type="EMBL" id="ANV79442.1"/>
    </source>
</evidence>
<dbReference type="PRINTS" id="PR00157">
    <property type="entry name" value="PLASTOCYANIN"/>
</dbReference>